<evidence type="ECO:0000259" key="1">
    <source>
        <dbReference type="PROSITE" id="PS50988"/>
    </source>
</evidence>
<dbReference type="EMBL" id="LAZR01028297">
    <property type="protein sequence ID" value="KKL63043.1"/>
    <property type="molecule type" value="Genomic_DNA"/>
</dbReference>
<gene>
    <name evidence="2" type="ORF">LCGC14_2179090</name>
</gene>
<organism evidence="2">
    <name type="scientific">marine sediment metagenome</name>
    <dbReference type="NCBI Taxonomy" id="412755"/>
    <lineage>
        <taxon>unclassified sequences</taxon>
        <taxon>metagenomes</taxon>
        <taxon>ecological metagenomes</taxon>
    </lineage>
</organism>
<feature type="domain" description="TROVE" evidence="1">
    <location>
        <begin position="10"/>
        <end position="156"/>
    </location>
</feature>
<sequence>MRINTKPELVKTHEGAPAKRIKPIDELRRTVMACMLWENQFYEDGVSIADRIASLIKNISDNDKIAQIASEARNRQHLRHVPLLIARELARKKGVVIKDLLADIIQRPDELCEFLALYWMDGKQPLSHQVKKGLAIAFKKFRNIKLVSTIDQMLLN</sequence>
<protein>
    <recommendedName>
        <fullName evidence="1">TROVE domain-containing protein</fullName>
    </recommendedName>
</protein>
<comment type="caution">
    <text evidence="2">The sequence shown here is derived from an EMBL/GenBank/DDBJ whole genome shotgun (WGS) entry which is preliminary data.</text>
</comment>
<dbReference type="AlphaFoldDB" id="A0A0F9DMT5"/>
<accession>A0A0F9DMT5</accession>
<dbReference type="PROSITE" id="PS50988">
    <property type="entry name" value="TROVE"/>
    <property type="match status" value="1"/>
</dbReference>
<name>A0A0F9DMT5_9ZZZZ</name>
<dbReference type="InterPro" id="IPR037214">
    <property type="entry name" value="TROVE_dom_sf"/>
</dbReference>
<dbReference type="SUPFAM" id="SSF140864">
    <property type="entry name" value="TROVE domain-like"/>
    <property type="match status" value="1"/>
</dbReference>
<reference evidence="2" key="1">
    <citation type="journal article" date="2015" name="Nature">
        <title>Complex archaea that bridge the gap between prokaryotes and eukaryotes.</title>
        <authorList>
            <person name="Spang A."/>
            <person name="Saw J.H."/>
            <person name="Jorgensen S.L."/>
            <person name="Zaremba-Niedzwiedzka K."/>
            <person name="Martijn J."/>
            <person name="Lind A.E."/>
            <person name="van Eijk R."/>
            <person name="Schleper C."/>
            <person name="Guy L."/>
            <person name="Ettema T.J."/>
        </authorList>
    </citation>
    <scope>NUCLEOTIDE SEQUENCE</scope>
</reference>
<evidence type="ECO:0000313" key="2">
    <source>
        <dbReference type="EMBL" id="KKL63043.1"/>
    </source>
</evidence>
<dbReference type="InterPro" id="IPR008858">
    <property type="entry name" value="TROVE_dom"/>
</dbReference>
<dbReference type="GO" id="GO:0003723">
    <property type="term" value="F:RNA binding"/>
    <property type="evidence" value="ECO:0007669"/>
    <property type="project" value="InterPro"/>
</dbReference>
<proteinExistence type="predicted"/>